<reference evidence="2" key="1">
    <citation type="submission" date="2023-01" db="EMBL/GenBank/DDBJ databases">
        <title>Draft genome sequence of Nocardiopsis sp. LSu2-4 isolated from halophytes.</title>
        <authorList>
            <person name="Duangmal K."/>
            <person name="Chantavorakit T."/>
        </authorList>
    </citation>
    <scope>NUCLEOTIDE SEQUENCE</scope>
    <source>
        <strain evidence="2">LSu2-4</strain>
    </source>
</reference>
<dbReference type="PANTHER" id="PTHR46623">
    <property type="entry name" value="CARBOXYMETHYLENEBUTENOLIDASE-RELATED"/>
    <property type="match status" value="1"/>
</dbReference>
<dbReference type="InterPro" id="IPR029058">
    <property type="entry name" value="AB_hydrolase_fold"/>
</dbReference>
<dbReference type="SUPFAM" id="SSF53474">
    <property type="entry name" value="alpha/beta-Hydrolases"/>
    <property type="match status" value="1"/>
</dbReference>
<protein>
    <submittedName>
        <fullName evidence="2">Dienelactone hydrolase family protein</fullName>
    </submittedName>
</protein>
<accession>A0ABT4TRV3</accession>
<evidence type="ECO:0000259" key="1">
    <source>
        <dbReference type="Pfam" id="PF01738"/>
    </source>
</evidence>
<keyword evidence="2" id="KW-0378">Hydrolase</keyword>
<gene>
    <name evidence="2" type="ORF">O4U47_23065</name>
</gene>
<dbReference type="Gene3D" id="3.40.50.1820">
    <property type="entry name" value="alpha/beta hydrolase"/>
    <property type="match status" value="1"/>
</dbReference>
<organism evidence="2 3">
    <name type="scientific">Nocardiopsis suaedae</name>
    <dbReference type="NCBI Taxonomy" id="3018444"/>
    <lineage>
        <taxon>Bacteria</taxon>
        <taxon>Bacillati</taxon>
        <taxon>Actinomycetota</taxon>
        <taxon>Actinomycetes</taxon>
        <taxon>Streptosporangiales</taxon>
        <taxon>Nocardiopsidaceae</taxon>
        <taxon>Nocardiopsis</taxon>
    </lineage>
</organism>
<sequence>MAEVVVFHHALGLTPGVRVFADGLSRAGHRVHVPDLYEGRLFGTLEEGTAHAREIGVGTVIERGAAAAEGAASAPVCVGISLGVLPAQKYAQTAPGVRGAVLLEACVPPSEFGPGWPGGVPVQVHGMDADPFFAGEGDLDAARALAEESPDAESFLYPGDRHLFTDSGLASYDPEAAKQVTERVLAFLTRIDDAPRPPTG</sequence>
<dbReference type="GO" id="GO:0016787">
    <property type="term" value="F:hydrolase activity"/>
    <property type="evidence" value="ECO:0007669"/>
    <property type="project" value="UniProtKB-KW"/>
</dbReference>
<dbReference type="EMBL" id="JAQFWP010000054">
    <property type="protein sequence ID" value="MDA2807407.1"/>
    <property type="molecule type" value="Genomic_DNA"/>
</dbReference>
<evidence type="ECO:0000313" key="3">
    <source>
        <dbReference type="Proteomes" id="UP001165685"/>
    </source>
</evidence>
<name>A0ABT4TRV3_9ACTN</name>
<evidence type="ECO:0000313" key="2">
    <source>
        <dbReference type="EMBL" id="MDA2807407.1"/>
    </source>
</evidence>
<dbReference type="Pfam" id="PF01738">
    <property type="entry name" value="DLH"/>
    <property type="match status" value="1"/>
</dbReference>
<keyword evidence="3" id="KW-1185">Reference proteome</keyword>
<comment type="caution">
    <text evidence="2">The sequence shown here is derived from an EMBL/GenBank/DDBJ whole genome shotgun (WGS) entry which is preliminary data.</text>
</comment>
<dbReference type="InterPro" id="IPR051049">
    <property type="entry name" value="Dienelactone_hydrolase-like"/>
</dbReference>
<proteinExistence type="predicted"/>
<dbReference type="RefSeq" id="WP_270680036.1">
    <property type="nucleotide sequence ID" value="NZ_JAQFWP010000054.1"/>
</dbReference>
<feature type="domain" description="Dienelactone hydrolase" evidence="1">
    <location>
        <begin position="4"/>
        <end position="190"/>
    </location>
</feature>
<dbReference type="InterPro" id="IPR002925">
    <property type="entry name" value="Dienelactn_hydro"/>
</dbReference>
<dbReference type="PANTHER" id="PTHR46623:SF6">
    <property type="entry name" value="ALPHA_BETA-HYDROLASES SUPERFAMILY PROTEIN"/>
    <property type="match status" value="1"/>
</dbReference>
<dbReference type="Proteomes" id="UP001165685">
    <property type="component" value="Unassembled WGS sequence"/>
</dbReference>